<dbReference type="Pfam" id="PF00682">
    <property type="entry name" value="HMGL-like"/>
    <property type="match status" value="1"/>
</dbReference>
<organism evidence="5 6">
    <name type="scientific">Hydrogenibacillus schlegelii</name>
    <name type="common">Bacillus schlegelii</name>
    <dbReference type="NCBI Taxonomy" id="1484"/>
    <lineage>
        <taxon>Bacteria</taxon>
        <taxon>Bacillati</taxon>
        <taxon>Bacillota</taxon>
        <taxon>Bacilli</taxon>
        <taxon>Bacillales</taxon>
        <taxon>Bacillales Family X. Incertae Sedis</taxon>
        <taxon>Hydrogenibacillus</taxon>
    </lineage>
</organism>
<protein>
    <recommendedName>
        <fullName evidence="4">Pyruvate carboxyltransferase domain-containing protein</fullName>
    </recommendedName>
</protein>
<dbReference type="InterPro" id="IPR000891">
    <property type="entry name" value="PYR_CT"/>
</dbReference>
<dbReference type="GO" id="GO:0046951">
    <property type="term" value="P:ketone body biosynthetic process"/>
    <property type="evidence" value="ECO:0007669"/>
    <property type="project" value="TreeGrafter"/>
</dbReference>
<dbReference type="InterPro" id="IPR013785">
    <property type="entry name" value="Aldolase_TIM"/>
</dbReference>
<dbReference type="GO" id="GO:0004419">
    <property type="term" value="F:hydroxymethylglutaryl-CoA lyase activity"/>
    <property type="evidence" value="ECO:0007669"/>
    <property type="project" value="TreeGrafter"/>
</dbReference>
<comment type="similarity">
    <text evidence="1">Belongs to the HMG-CoA lyase family.</text>
</comment>
<dbReference type="GO" id="GO:0006552">
    <property type="term" value="P:L-leucine catabolic process"/>
    <property type="evidence" value="ECO:0007669"/>
    <property type="project" value="TreeGrafter"/>
</dbReference>
<proteinExistence type="inferred from homology"/>
<dbReference type="PROSITE" id="PS50991">
    <property type="entry name" value="PYR_CT"/>
    <property type="match status" value="1"/>
</dbReference>
<comment type="caution">
    <text evidence="5">The sequence shown here is derived from an EMBL/GenBank/DDBJ whole genome shotgun (WGS) entry which is preliminary data.</text>
</comment>
<keyword evidence="2" id="KW-0479">Metal-binding</keyword>
<dbReference type="AlphaFoldDB" id="A0A132MFW0"/>
<evidence type="ECO:0000256" key="2">
    <source>
        <dbReference type="ARBA" id="ARBA00022723"/>
    </source>
</evidence>
<keyword evidence="6" id="KW-1185">Reference proteome</keyword>
<dbReference type="Gene3D" id="3.20.20.70">
    <property type="entry name" value="Aldolase class I"/>
    <property type="match status" value="1"/>
</dbReference>
<name>A0A132MFW0_HYDSH</name>
<dbReference type="RefSeq" id="WP_066199543.1">
    <property type="nucleotide sequence ID" value="NZ_CBCSAS010000007.1"/>
</dbReference>
<evidence type="ECO:0000256" key="3">
    <source>
        <dbReference type="ARBA" id="ARBA00023239"/>
    </source>
</evidence>
<gene>
    <name evidence="5" type="ORF">SA87_12365</name>
</gene>
<dbReference type="OrthoDB" id="9784013at2"/>
<dbReference type="SUPFAM" id="SSF51569">
    <property type="entry name" value="Aldolase"/>
    <property type="match status" value="1"/>
</dbReference>
<feature type="domain" description="Pyruvate carboxyltransferase" evidence="4">
    <location>
        <begin position="3"/>
        <end position="274"/>
    </location>
</feature>
<evidence type="ECO:0000256" key="1">
    <source>
        <dbReference type="ARBA" id="ARBA00009405"/>
    </source>
</evidence>
<reference evidence="5 6" key="1">
    <citation type="submission" date="2015-09" db="EMBL/GenBank/DDBJ databases">
        <title>Draft genome sequence of Hydrogenibacillus schlegelii DSM 2000.</title>
        <authorList>
            <person name="Hemp J."/>
        </authorList>
    </citation>
    <scope>NUCLEOTIDE SEQUENCE [LARGE SCALE GENOMIC DNA]</scope>
    <source>
        <strain evidence="5 6">MA 48</strain>
    </source>
</reference>
<dbReference type="PANTHER" id="PTHR42738:SF7">
    <property type="entry name" value="HYDROXYMETHYLGLUTARYL-COA LYASE"/>
    <property type="match status" value="1"/>
</dbReference>
<dbReference type="NCBIfam" id="NF004283">
    <property type="entry name" value="PRK05692.1"/>
    <property type="match status" value="1"/>
</dbReference>
<dbReference type="GO" id="GO:0046872">
    <property type="term" value="F:metal ion binding"/>
    <property type="evidence" value="ECO:0007669"/>
    <property type="project" value="UniProtKB-KW"/>
</dbReference>
<dbReference type="STRING" id="1484.SA87_12365"/>
<evidence type="ECO:0000313" key="5">
    <source>
        <dbReference type="EMBL" id="OAR04860.1"/>
    </source>
</evidence>
<dbReference type="InterPro" id="IPR043594">
    <property type="entry name" value="HMGL"/>
</dbReference>
<dbReference type="EMBL" id="JXBB01000010">
    <property type="protein sequence ID" value="OAR04860.1"/>
    <property type="molecule type" value="Genomic_DNA"/>
</dbReference>
<dbReference type="CDD" id="cd07938">
    <property type="entry name" value="DRE_TIM_HMGL"/>
    <property type="match status" value="1"/>
</dbReference>
<dbReference type="PANTHER" id="PTHR42738">
    <property type="entry name" value="HYDROXYMETHYLGLUTARYL-COA LYASE"/>
    <property type="match status" value="1"/>
</dbReference>
<keyword evidence="3" id="KW-0456">Lyase</keyword>
<sequence>MAIKIQEVGPRDGLQNERTLLSTEQKLELIHRLVEAGLRFIEAASFVRPEAVPQMADADAVFRGLRRRDGIVYAGLALNRRGVERALQADVDEIHLSLGVTESFNRTNQGTSPEDNFQAFLAALADVRGSGDRRRPVTITFSVAFGCPFEGAVDEGRVVEWVRRAAEAGFDEIILADTIGVADPRHVGRLVRRSREATEGRVPIGVHLHNTRNTGLANAYAALENGATTFDASVGGLGGCPFAPNATGNIATEDLVYMFERMGVATGVDLDALIDVARWAEKIVGHPLEGMVMKAGPFRPLGARRP</sequence>
<evidence type="ECO:0000259" key="4">
    <source>
        <dbReference type="PROSITE" id="PS50991"/>
    </source>
</evidence>
<accession>A0A132MFW0</accession>
<dbReference type="Proteomes" id="UP000243024">
    <property type="component" value="Unassembled WGS sequence"/>
</dbReference>
<evidence type="ECO:0000313" key="6">
    <source>
        <dbReference type="Proteomes" id="UP000243024"/>
    </source>
</evidence>